<dbReference type="Pfam" id="PF17862">
    <property type="entry name" value="AAA_lid_3"/>
    <property type="match status" value="1"/>
</dbReference>
<evidence type="ECO:0000256" key="4">
    <source>
        <dbReference type="ARBA" id="ARBA00022840"/>
    </source>
</evidence>
<dbReference type="InterPro" id="IPR056027">
    <property type="entry name" value="DUF7608"/>
</dbReference>
<dbReference type="Gene3D" id="3.40.50.300">
    <property type="entry name" value="P-loop containing nucleotide triphosphate hydrolases"/>
    <property type="match status" value="1"/>
</dbReference>
<proteinExistence type="predicted"/>
<dbReference type="Pfam" id="PF24581">
    <property type="entry name" value="DUF7608"/>
    <property type="match status" value="1"/>
</dbReference>
<feature type="region of interest" description="Disordered" evidence="6">
    <location>
        <begin position="175"/>
        <end position="196"/>
    </location>
</feature>
<feature type="region of interest" description="Disordered" evidence="6">
    <location>
        <begin position="862"/>
        <end position="891"/>
    </location>
</feature>
<keyword evidence="2" id="KW-0547">Nucleotide-binding</keyword>
<dbReference type="InterPro" id="IPR027417">
    <property type="entry name" value="P-loop_NTPase"/>
</dbReference>
<dbReference type="Proteomes" id="UP000700596">
    <property type="component" value="Unassembled WGS sequence"/>
</dbReference>
<feature type="region of interest" description="Disordered" evidence="6">
    <location>
        <begin position="500"/>
        <end position="527"/>
    </location>
</feature>
<evidence type="ECO:0000259" key="7">
    <source>
        <dbReference type="SMART" id="SM00382"/>
    </source>
</evidence>
<accession>A0A9P9DD30</accession>
<feature type="region of interest" description="Disordered" evidence="6">
    <location>
        <begin position="788"/>
        <end position="826"/>
    </location>
</feature>
<evidence type="ECO:0000256" key="5">
    <source>
        <dbReference type="ARBA" id="ARBA00023128"/>
    </source>
</evidence>
<name>A0A9P9DD30_9PLEO</name>
<evidence type="ECO:0000313" key="9">
    <source>
        <dbReference type="Proteomes" id="UP000700596"/>
    </source>
</evidence>
<keyword evidence="4" id="KW-0067">ATP-binding</keyword>
<comment type="subcellular location">
    <subcellularLocation>
        <location evidence="1">Mitochondrion outer membrane</location>
        <topology evidence="1">Single-pass membrane protein</topology>
    </subcellularLocation>
</comment>
<dbReference type="GO" id="GO:0005524">
    <property type="term" value="F:ATP binding"/>
    <property type="evidence" value="ECO:0007669"/>
    <property type="project" value="UniProtKB-KW"/>
</dbReference>
<comment type="caution">
    <text evidence="8">The sequence shown here is derived from an EMBL/GenBank/DDBJ whole genome shotgun (WGS) entry which is preliminary data.</text>
</comment>
<protein>
    <recommendedName>
        <fullName evidence="7">AAA+ ATPase domain-containing protein</fullName>
    </recommendedName>
</protein>
<dbReference type="InterPro" id="IPR003959">
    <property type="entry name" value="ATPase_AAA_core"/>
</dbReference>
<dbReference type="AlphaFoldDB" id="A0A9P9DD30"/>
<feature type="domain" description="AAA+ ATPase" evidence="7">
    <location>
        <begin position="593"/>
        <end position="727"/>
    </location>
</feature>
<dbReference type="PANTHER" id="PTHR45644:SF56">
    <property type="entry name" value="AAA ATPASE, PUTATIVE (AFU_ORTHOLOGUE AFUA_2G12920)-RELATED"/>
    <property type="match status" value="1"/>
</dbReference>
<dbReference type="PROSITE" id="PS00674">
    <property type="entry name" value="AAA"/>
    <property type="match status" value="1"/>
</dbReference>
<dbReference type="GO" id="GO:0005741">
    <property type="term" value="C:mitochondrial outer membrane"/>
    <property type="evidence" value="ECO:0007669"/>
    <property type="project" value="UniProtKB-SubCell"/>
</dbReference>
<dbReference type="SUPFAM" id="SSF52540">
    <property type="entry name" value="P-loop containing nucleoside triphosphate hydrolases"/>
    <property type="match status" value="1"/>
</dbReference>
<keyword evidence="3" id="KW-0472">Membrane</keyword>
<dbReference type="PANTHER" id="PTHR45644">
    <property type="entry name" value="AAA ATPASE, PUTATIVE (AFU_ORTHOLOGUE AFUA_2G12920)-RELATED-RELATED"/>
    <property type="match status" value="1"/>
</dbReference>
<evidence type="ECO:0000256" key="2">
    <source>
        <dbReference type="ARBA" id="ARBA00022741"/>
    </source>
</evidence>
<keyword evidence="3" id="KW-1000">Mitochondrion outer membrane</keyword>
<dbReference type="SMART" id="SM00382">
    <property type="entry name" value="AAA"/>
    <property type="match status" value="1"/>
</dbReference>
<evidence type="ECO:0000256" key="1">
    <source>
        <dbReference type="ARBA" id="ARBA00004572"/>
    </source>
</evidence>
<evidence type="ECO:0000256" key="6">
    <source>
        <dbReference type="SAM" id="MobiDB-lite"/>
    </source>
</evidence>
<organism evidence="8 9">
    <name type="scientific">Dendryphion nanum</name>
    <dbReference type="NCBI Taxonomy" id="256645"/>
    <lineage>
        <taxon>Eukaryota</taxon>
        <taxon>Fungi</taxon>
        <taxon>Dikarya</taxon>
        <taxon>Ascomycota</taxon>
        <taxon>Pezizomycotina</taxon>
        <taxon>Dothideomycetes</taxon>
        <taxon>Pleosporomycetidae</taxon>
        <taxon>Pleosporales</taxon>
        <taxon>Torulaceae</taxon>
        <taxon>Dendryphion</taxon>
    </lineage>
</organism>
<sequence length="891" mass="98134">MGLAEEFDADVVTLDAQDLAQLAGDYLGEGPEPTPHSIRSLGYETYKYGTDFAHEIEDLATDETLLSAVEEDIQNGMGGGLPGGMGEVSENPAFRVISFGGKMSPKRAIARLAEVISNGQVAPGPLSNIVGSGVASAGIQTGRTQTQSEIQLEDLKLSTLLEALVDANELKRSREPTKKSTVGTIKELTSGPSSGAASKKPKFFEFSISDEGTELDFSAALTDVQREHSSLEVRIRDSQPHTALPDRPKIIYIRDIKELNGTAYGSRIIQKLEDIVRKQRNAGQSVMILGTTSSLDLTPELTATAVRELQADGQAGFARTIVVPVLGESHDNFFAEARMTDASSIAKNALMQQSLSETEKIKFLRVNLRHIEDMMRNLDPEASRNVQQMQVKPFLSMFSEQYRWRVLTYDEVHRISLTAFGLHQLEPSHGLLNWAHVALAMSLLNVSDDMKFAYMKLKGYPAMKETSLRDKYREHLNKANTSSTSSKKLNVLKQLFFNPTTDTYTTTKPDNDTSPSKPSPEELKHQKKLRQIANTCNKYEKRLLQGIVNPDQIKTTFDQIHVPQDTLDAIRTLTSLSLIRPDAFNYGVLATEKVSGALLYGPPGTGKTLLAKAVAKESGSGVLEVSGSQIADKYVGEGEKNVTAIFSLARKMAPCVVFLDEADSILGSRSAGRERTSHREILNQFLKEWDGLSDTSVFVMVATNRPFDMDDAVIRRLPRRLLVDLPTEEDRKKILEIHLRGEKVGEGVDLGALAKKMPFYSGSDIKNVVVFAALACVREENERAVKMANDNANSESETETETKKNDPPSSLHLDPSKSYTFPPHRTLQPHHFEKAIQEVSASISDDMSSLKLIRKFDEQFGDRRGRKKKVGWGFGEVGAGGGGEEGRVRVG</sequence>
<gene>
    <name evidence="8" type="ORF">B0J11DRAFT_537463</name>
</gene>
<feature type="compositionally biased region" description="Gly residues" evidence="6">
    <location>
        <begin position="872"/>
        <end position="883"/>
    </location>
</feature>
<dbReference type="InterPro" id="IPR003593">
    <property type="entry name" value="AAA+_ATPase"/>
</dbReference>
<dbReference type="Pfam" id="PF00004">
    <property type="entry name" value="AAA"/>
    <property type="match status" value="1"/>
</dbReference>
<dbReference type="InterPro" id="IPR051701">
    <property type="entry name" value="Mito_OM_Translocase_MSP1"/>
</dbReference>
<keyword evidence="5" id="KW-0496">Mitochondrion</keyword>
<dbReference type="InterPro" id="IPR041569">
    <property type="entry name" value="AAA_lid_3"/>
</dbReference>
<dbReference type="GO" id="GO:0016887">
    <property type="term" value="F:ATP hydrolysis activity"/>
    <property type="evidence" value="ECO:0007669"/>
    <property type="project" value="InterPro"/>
</dbReference>
<evidence type="ECO:0000313" key="8">
    <source>
        <dbReference type="EMBL" id="KAH7116742.1"/>
    </source>
</evidence>
<reference evidence="8" key="1">
    <citation type="journal article" date="2021" name="Nat. Commun.">
        <title>Genetic determinants of endophytism in the Arabidopsis root mycobiome.</title>
        <authorList>
            <person name="Mesny F."/>
            <person name="Miyauchi S."/>
            <person name="Thiergart T."/>
            <person name="Pickel B."/>
            <person name="Atanasova L."/>
            <person name="Karlsson M."/>
            <person name="Huettel B."/>
            <person name="Barry K.W."/>
            <person name="Haridas S."/>
            <person name="Chen C."/>
            <person name="Bauer D."/>
            <person name="Andreopoulos W."/>
            <person name="Pangilinan J."/>
            <person name="LaButti K."/>
            <person name="Riley R."/>
            <person name="Lipzen A."/>
            <person name="Clum A."/>
            <person name="Drula E."/>
            <person name="Henrissat B."/>
            <person name="Kohler A."/>
            <person name="Grigoriev I.V."/>
            <person name="Martin F.M."/>
            <person name="Hacquard S."/>
        </authorList>
    </citation>
    <scope>NUCLEOTIDE SEQUENCE</scope>
    <source>
        <strain evidence="8">MPI-CAGE-CH-0243</strain>
    </source>
</reference>
<dbReference type="EMBL" id="JAGMWT010000014">
    <property type="protein sequence ID" value="KAH7116742.1"/>
    <property type="molecule type" value="Genomic_DNA"/>
</dbReference>
<dbReference type="InterPro" id="IPR003960">
    <property type="entry name" value="ATPase_AAA_CS"/>
</dbReference>
<dbReference type="OrthoDB" id="39734at2759"/>
<dbReference type="Gene3D" id="1.10.8.60">
    <property type="match status" value="1"/>
</dbReference>
<evidence type="ECO:0000256" key="3">
    <source>
        <dbReference type="ARBA" id="ARBA00022787"/>
    </source>
</evidence>
<keyword evidence="9" id="KW-1185">Reference proteome</keyword>